<name>A0ACB9LJQ6_9MYRT</name>
<proteinExistence type="predicted"/>
<protein>
    <submittedName>
        <fullName evidence="1">Uncharacterized protein</fullName>
    </submittedName>
</protein>
<reference evidence="2" key="1">
    <citation type="journal article" date="2023" name="Front. Plant Sci.">
        <title>Chromosomal-level genome assembly of Melastoma candidum provides insights into trichome evolution.</title>
        <authorList>
            <person name="Zhong Y."/>
            <person name="Wu W."/>
            <person name="Sun C."/>
            <person name="Zou P."/>
            <person name="Liu Y."/>
            <person name="Dai S."/>
            <person name="Zhou R."/>
        </authorList>
    </citation>
    <scope>NUCLEOTIDE SEQUENCE [LARGE SCALE GENOMIC DNA]</scope>
</reference>
<accession>A0ACB9LJQ6</accession>
<dbReference type="Proteomes" id="UP001057402">
    <property type="component" value="Chromosome 11"/>
</dbReference>
<comment type="caution">
    <text evidence="1">The sequence shown here is derived from an EMBL/GenBank/DDBJ whole genome shotgun (WGS) entry which is preliminary data.</text>
</comment>
<evidence type="ECO:0000313" key="2">
    <source>
        <dbReference type="Proteomes" id="UP001057402"/>
    </source>
</evidence>
<keyword evidence="2" id="KW-1185">Reference proteome</keyword>
<evidence type="ECO:0000313" key="1">
    <source>
        <dbReference type="EMBL" id="KAI4311496.1"/>
    </source>
</evidence>
<organism evidence="1 2">
    <name type="scientific">Melastoma candidum</name>
    <dbReference type="NCBI Taxonomy" id="119954"/>
    <lineage>
        <taxon>Eukaryota</taxon>
        <taxon>Viridiplantae</taxon>
        <taxon>Streptophyta</taxon>
        <taxon>Embryophyta</taxon>
        <taxon>Tracheophyta</taxon>
        <taxon>Spermatophyta</taxon>
        <taxon>Magnoliopsida</taxon>
        <taxon>eudicotyledons</taxon>
        <taxon>Gunneridae</taxon>
        <taxon>Pentapetalae</taxon>
        <taxon>rosids</taxon>
        <taxon>malvids</taxon>
        <taxon>Myrtales</taxon>
        <taxon>Melastomataceae</taxon>
        <taxon>Melastomatoideae</taxon>
        <taxon>Melastomateae</taxon>
        <taxon>Melastoma</taxon>
    </lineage>
</organism>
<dbReference type="EMBL" id="CM042890">
    <property type="protein sequence ID" value="KAI4311496.1"/>
    <property type="molecule type" value="Genomic_DNA"/>
</dbReference>
<sequence>MVRESAGVGSPPGFWARLGGALSQLDPRKPNAPLRGRRSRGAGAELGVSGDAVVGHWEVGHGLSEHGESRPARC</sequence>
<gene>
    <name evidence="1" type="ORF">MLD38_036387</name>
</gene>